<keyword evidence="1" id="KW-0808">Transferase</keyword>
<evidence type="ECO:0000313" key="2">
    <source>
        <dbReference type="Proteomes" id="UP000230324"/>
    </source>
</evidence>
<dbReference type="Proteomes" id="UP000230324">
    <property type="component" value="Unassembled WGS sequence"/>
</dbReference>
<dbReference type="Gene3D" id="3.40.50.450">
    <property type="match status" value="1"/>
</dbReference>
<reference evidence="2" key="1">
    <citation type="submission" date="2017-09" db="EMBL/GenBank/DDBJ databases">
        <title>Depth-based differentiation of microbial function through sediment-hosted aquifers and enrichment of novel symbionts in the deep terrestrial subsurface.</title>
        <authorList>
            <person name="Probst A.J."/>
            <person name="Ladd B."/>
            <person name="Jarett J.K."/>
            <person name="Geller-Mcgrath D.E."/>
            <person name="Sieber C.M.K."/>
            <person name="Emerson J.B."/>
            <person name="Anantharaman K."/>
            <person name="Thomas B.C."/>
            <person name="Malmstrom R."/>
            <person name="Stieglmeier M."/>
            <person name="Klingl A."/>
            <person name="Woyke T."/>
            <person name="Ryan C.M."/>
            <person name="Banfield J.F."/>
        </authorList>
    </citation>
    <scope>NUCLEOTIDE SEQUENCE [LARGE SCALE GENOMIC DNA]</scope>
</reference>
<name>A0A2M7BYH3_9BACT</name>
<sequence length="146" mass="16633">MVKKTVYLAAPFNSYINPQTRRIYDDKIDLIRGLIDYLKTKGYEVHNSHTRENWGEDVMKPEICTPLDYDHVRRADLIIAIPGDPPSGGVHIELGWASALGKRIIILLSNNEKYSNVILGLNRIVDVSYVNLYDDVDRFCGLDNLV</sequence>
<dbReference type="Pfam" id="PF05014">
    <property type="entry name" value="Nuc_deoxyrib_tr"/>
    <property type="match status" value="1"/>
</dbReference>
<dbReference type="AlphaFoldDB" id="A0A2M7BYH3"/>
<dbReference type="InterPro" id="IPR007710">
    <property type="entry name" value="Nucleoside_deoxyribTrfase"/>
</dbReference>
<dbReference type="GO" id="GO:0016740">
    <property type="term" value="F:transferase activity"/>
    <property type="evidence" value="ECO:0007669"/>
    <property type="project" value="UniProtKB-KW"/>
</dbReference>
<accession>A0A2M7BYH3</accession>
<dbReference type="SUPFAM" id="SSF52309">
    <property type="entry name" value="N-(deoxy)ribosyltransferase-like"/>
    <property type="match status" value="1"/>
</dbReference>
<comment type="caution">
    <text evidence="1">The sequence shown here is derived from an EMBL/GenBank/DDBJ whole genome shotgun (WGS) entry which is preliminary data.</text>
</comment>
<dbReference type="EMBL" id="PEUV01000028">
    <property type="protein sequence ID" value="PIV12670.1"/>
    <property type="molecule type" value="Genomic_DNA"/>
</dbReference>
<proteinExistence type="predicted"/>
<protein>
    <submittedName>
        <fullName evidence="1">Nucleoside 2-deoxyribosyltransferase</fullName>
    </submittedName>
</protein>
<evidence type="ECO:0000313" key="1">
    <source>
        <dbReference type="EMBL" id="PIV12670.1"/>
    </source>
</evidence>
<gene>
    <name evidence="1" type="ORF">COS47_01330</name>
</gene>
<organism evidence="1 2">
    <name type="scientific">Candidatus Nealsonbacteria bacterium CG03_land_8_20_14_0_80_36_12</name>
    <dbReference type="NCBI Taxonomy" id="1974701"/>
    <lineage>
        <taxon>Bacteria</taxon>
        <taxon>Candidatus Nealsoniibacteriota</taxon>
    </lineage>
</organism>